<feature type="binding site" evidence="7">
    <location>
        <begin position="58"/>
        <end position="60"/>
    </location>
    <ligand>
        <name>4-CDP-2-C-methyl-D-erythritol 2-phosphate</name>
        <dbReference type="ChEBI" id="CHEBI:57919"/>
    </ligand>
</feature>
<dbReference type="EMBL" id="BNAF01000011">
    <property type="protein sequence ID" value="GHE43200.1"/>
    <property type="molecule type" value="Genomic_DNA"/>
</dbReference>
<sequence>MKIKVGFGFDVHQMKIGHPFVLGGVTLDHYAGAFGHSDADVLVHAICDAILGAANLEDIGYHFPNTDPKWKGISSLVLLKECVRLIAEKGFALGNIDAMLVLEAPKIKAYIPEMKAYLADVTGLEIDDISIKATTNETMGFIGRKEGVVAYAVCLISKP</sequence>
<evidence type="ECO:0000313" key="11">
    <source>
        <dbReference type="Proteomes" id="UP000620550"/>
    </source>
</evidence>
<comment type="subunit">
    <text evidence="7">Homotrimer.</text>
</comment>
<feature type="domain" description="2-C-methyl-D-erythritol 2,4-cyclodiphosphate synthase" evidence="9">
    <location>
        <begin position="3"/>
        <end position="156"/>
    </location>
</feature>
<dbReference type="EC" id="4.6.1.12" evidence="3 7"/>
<keyword evidence="6 7" id="KW-0456">Lyase</keyword>
<dbReference type="InterPro" id="IPR020555">
    <property type="entry name" value="MECDP_synthase_CS"/>
</dbReference>
<comment type="cofactor">
    <cofactor evidence="7">
        <name>a divalent metal cation</name>
        <dbReference type="ChEBI" id="CHEBI:60240"/>
    </cofactor>
    <text evidence="7">Binds 1 divalent metal cation per subunit.</text>
</comment>
<comment type="caution">
    <text evidence="10">The sequence shown here is derived from an EMBL/GenBank/DDBJ whole genome shotgun (WGS) entry which is preliminary data.</text>
</comment>
<comment type="function">
    <text evidence="7">Involved in the biosynthesis of isopentenyl diphosphate (IPP) and dimethylallyl diphosphate (DMAPP), two major building blocks of isoprenoid compounds. Catalyzes the conversion of 4-diphosphocytidyl-2-C-methyl-D-erythritol 2-phosphate (CDP-ME2P) to 2-C-methyl-D-erythritol 2,4-cyclodiphosphate (ME-CPP) with a corresponding release of cytidine 5-monophosphate (CMP).</text>
</comment>
<keyword evidence="11" id="KW-1185">Reference proteome</keyword>
<evidence type="ECO:0000256" key="8">
    <source>
        <dbReference type="RuleBase" id="RU004395"/>
    </source>
</evidence>
<dbReference type="Proteomes" id="UP000620550">
    <property type="component" value="Unassembled WGS sequence"/>
</dbReference>
<feature type="site" description="Transition state stabilizer" evidence="7">
    <location>
        <position position="135"/>
    </location>
</feature>
<dbReference type="Gene3D" id="3.30.1330.50">
    <property type="entry name" value="2-C-methyl-D-erythritol 2,4-cyclodiphosphate synthase"/>
    <property type="match status" value="1"/>
</dbReference>
<dbReference type="RefSeq" id="WP_189627326.1">
    <property type="nucleotide sequence ID" value="NZ_BNAF01000011.1"/>
</dbReference>
<dbReference type="NCBIfam" id="TIGR00151">
    <property type="entry name" value="ispF"/>
    <property type="match status" value="1"/>
</dbReference>
<dbReference type="PROSITE" id="PS01350">
    <property type="entry name" value="ISPF"/>
    <property type="match status" value="1"/>
</dbReference>
<dbReference type="HAMAP" id="MF_00107">
    <property type="entry name" value="IspF"/>
    <property type="match status" value="1"/>
</dbReference>
<dbReference type="PANTHER" id="PTHR43181">
    <property type="entry name" value="2-C-METHYL-D-ERYTHRITOL 2,4-CYCLODIPHOSPHATE SYNTHASE, CHLOROPLASTIC"/>
    <property type="match status" value="1"/>
</dbReference>
<keyword evidence="5 7" id="KW-0414">Isoprene biosynthesis</keyword>
<dbReference type="CDD" id="cd00554">
    <property type="entry name" value="MECDP_synthase"/>
    <property type="match status" value="1"/>
</dbReference>
<evidence type="ECO:0000256" key="5">
    <source>
        <dbReference type="ARBA" id="ARBA00023229"/>
    </source>
</evidence>
<dbReference type="InterPro" id="IPR036571">
    <property type="entry name" value="MECDP_synthase_sf"/>
</dbReference>
<feature type="binding site" evidence="7">
    <location>
        <position position="10"/>
    </location>
    <ligand>
        <name>a divalent metal cation</name>
        <dbReference type="ChEBI" id="CHEBI:60240"/>
    </ligand>
</feature>
<evidence type="ECO:0000259" key="9">
    <source>
        <dbReference type="Pfam" id="PF02542"/>
    </source>
</evidence>
<feature type="site" description="Transition state stabilizer" evidence="7">
    <location>
        <position position="36"/>
    </location>
</feature>
<accession>A0ABQ3HX30</accession>
<keyword evidence="4 7" id="KW-0479">Metal-binding</keyword>
<evidence type="ECO:0000256" key="6">
    <source>
        <dbReference type="ARBA" id="ARBA00023239"/>
    </source>
</evidence>
<feature type="binding site" evidence="7">
    <location>
        <begin position="63"/>
        <end position="67"/>
    </location>
    <ligand>
        <name>4-CDP-2-C-methyl-D-erythritol 2-phosphate</name>
        <dbReference type="ChEBI" id="CHEBI:57919"/>
    </ligand>
</feature>
<dbReference type="PANTHER" id="PTHR43181:SF1">
    <property type="entry name" value="2-C-METHYL-D-ERYTHRITOL 2,4-CYCLODIPHOSPHATE SYNTHASE, CHLOROPLASTIC"/>
    <property type="match status" value="1"/>
</dbReference>
<name>A0ABQ3HX30_9SPHI</name>
<feature type="binding site" evidence="7">
    <location>
        <position position="44"/>
    </location>
    <ligand>
        <name>a divalent metal cation</name>
        <dbReference type="ChEBI" id="CHEBI:60240"/>
    </ligand>
</feature>
<dbReference type="Pfam" id="PF02542">
    <property type="entry name" value="YgbB"/>
    <property type="match status" value="1"/>
</dbReference>
<evidence type="ECO:0000256" key="2">
    <source>
        <dbReference type="ARBA" id="ARBA00004709"/>
    </source>
</evidence>
<reference evidence="11" key="1">
    <citation type="journal article" date="2019" name="Int. J. Syst. Evol. Microbiol.">
        <title>The Global Catalogue of Microorganisms (GCM) 10K type strain sequencing project: providing services to taxonomists for standard genome sequencing and annotation.</title>
        <authorList>
            <consortium name="The Broad Institute Genomics Platform"/>
            <consortium name="The Broad Institute Genome Sequencing Center for Infectious Disease"/>
            <person name="Wu L."/>
            <person name="Ma J."/>
        </authorList>
    </citation>
    <scope>NUCLEOTIDE SEQUENCE [LARGE SCALE GENOMIC DNA]</scope>
    <source>
        <strain evidence="11">CGMCC 1.12966</strain>
    </source>
</reference>
<comment type="catalytic activity">
    <reaction evidence="1 7 8">
        <text>4-CDP-2-C-methyl-D-erythritol 2-phosphate = 2-C-methyl-D-erythritol 2,4-cyclic diphosphate + CMP</text>
        <dbReference type="Rhea" id="RHEA:23864"/>
        <dbReference type="ChEBI" id="CHEBI:57919"/>
        <dbReference type="ChEBI" id="CHEBI:58483"/>
        <dbReference type="ChEBI" id="CHEBI:60377"/>
        <dbReference type="EC" id="4.6.1.12"/>
    </reaction>
</comment>
<feature type="binding site" evidence="7">
    <location>
        <position position="144"/>
    </location>
    <ligand>
        <name>4-CDP-2-C-methyl-D-erythritol 2-phosphate</name>
        <dbReference type="ChEBI" id="CHEBI:57919"/>
    </ligand>
</feature>
<evidence type="ECO:0000256" key="3">
    <source>
        <dbReference type="ARBA" id="ARBA00012579"/>
    </source>
</evidence>
<dbReference type="SUPFAM" id="SSF69765">
    <property type="entry name" value="IpsF-like"/>
    <property type="match status" value="1"/>
</dbReference>
<comment type="caution">
    <text evidence="7">Lacks conserved residue(s) required for the propagation of feature annotation.</text>
</comment>
<evidence type="ECO:0000256" key="1">
    <source>
        <dbReference type="ARBA" id="ARBA00000200"/>
    </source>
</evidence>
<gene>
    <name evidence="7 10" type="primary">ispF</name>
    <name evidence="10" type="ORF">GCM10017764_28010</name>
</gene>
<protein>
    <recommendedName>
        <fullName evidence="3 7">2-C-methyl-D-erythritol 2,4-cyclodiphosphate synthase</fullName>
        <shortName evidence="7">MECDP-synthase</shortName>
        <shortName evidence="7">MECPP-synthase</shortName>
        <shortName evidence="7">MECPS</shortName>
        <ecNumber evidence="3 7">4.6.1.12</ecNumber>
    </recommendedName>
</protein>
<evidence type="ECO:0000256" key="4">
    <source>
        <dbReference type="ARBA" id="ARBA00022723"/>
    </source>
</evidence>
<evidence type="ECO:0000313" key="10">
    <source>
        <dbReference type="EMBL" id="GHE43200.1"/>
    </source>
</evidence>
<evidence type="ECO:0000256" key="7">
    <source>
        <dbReference type="HAMAP-Rule" id="MF_00107"/>
    </source>
</evidence>
<feature type="binding site" evidence="7">
    <location>
        <begin position="10"/>
        <end position="12"/>
    </location>
    <ligand>
        <name>4-CDP-2-C-methyl-D-erythritol 2-phosphate</name>
        <dbReference type="ChEBI" id="CHEBI:57919"/>
    </ligand>
</feature>
<feature type="binding site" evidence="7">
    <location>
        <position position="12"/>
    </location>
    <ligand>
        <name>a divalent metal cation</name>
        <dbReference type="ChEBI" id="CHEBI:60240"/>
    </ligand>
</feature>
<proteinExistence type="inferred from homology"/>
<comment type="similarity">
    <text evidence="7 8">Belongs to the IspF family.</text>
</comment>
<dbReference type="InterPro" id="IPR003526">
    <property type="entry name" value="MECDP_synthase"/>
</dbReference>
<feature type="binding site" evidence="7">
    <location>
        <position position="141"/>
    </location>
    <ligand>
        <name>4-CDP-2-C-methyl-D-erythritol 2-phosphate</name>
        <dbReference type="ChEBI" id="CHEBI:57919"/>
    </ligand>
</feature>
<comment type="pathway">
    <text evidence="2 7">Isoprenoid biosynthesis; isopentenyl diphosphate biosynthesis via DXP pathway; isopentenyl diphosphate from 1-deoxy-D-xylulose 5-phosphate: step 4/6.</text>
</comment>
<organism evidence="10 11">
    <name type="scientific">Sphingobacterium griseoflavum</name>
    <dbReference type="NCBI Taxonomy" id="1474952"/>
    <lineage>
        <taxon>Bacteria</taxon>
        <taxon>Pseudomonadati</taxon>
        <taxon>Bacteroidota</taxon>
        <taxon>Sphingobacteriia</taxon>
        <taxon>Sphingobacteriales</taxon>
        <taxon>Sphingobacteriaceae</taxon>
        <taxon>Sphingobacterium</taxon>
    </lineage>
</organism>
<feature type="binding site" evidence="7">
    <location>
        <begin position="134"/>
        <end position="137"/>
    </location>
    <ligand>
        <name>4-CDP-2-C-methyl-D-erythritol 2-phosphate</name>
        <dbReference type="ChEBI" id="CHEBI:57919"/>
    </ligand>
</feature>
<feature type="binding site" evidence="7">
    <location>
        <begin position="36"/>
        <end position="37"/>
    </location>
    <ligand>
        <name>4-CDP-2-C-methyl-D-erythritol 2-phosphate</name>
        <dbReference type="ChEBI" id="CHEBI:57919"/>
    </ligand>
</feature>